<dbReference type="Proteomes" id="UP000031443">
    <property type="component" value="Unassembled WGS sequence"/>
</dbReference>
<evidence type="ECO:0000256" key="1">
    <source>
        <dbReference type="SAM" id="MobiDB-lite"/>
    </source>
</evidence>
<feature type="region of interest" description="Disordered" evidence="1">
    <location>
        <begin position="29"/>
        <end position="49"/>
    </location>
</feature>
<protein>
    <submittedName>
        <fullName evidence="2">Uncharacterized protein</fullName>
    </submittedName>
</protein>
<gene>
    <name evidence="2" type="ORF">UY3_16479</name>
</gene>
<evidence type="ECO:0000313" key="3">
    <source>
        <dbReference type="Proteomes" id="UP000031443"/>
    </source>
</evidence>
<accession>M7B2W0</accession>
<dbReference type="AlphaFoldDB" id="M7B2W0"/>
<evidence type="ECO:0000313" key="2">
    <source>
        <dbReference type="EMBL" id="EMP26438.1"/>
    </source>
</evidence>
<feature type="compositionally biased region" description="Basic residues" evidence="1">
    <location>
        <begin position="80"/>
        <end position="99"/>
    </location>
</feature>
<feature type="region of interest" description="Disordered" evidence="1">
    <location>
        <begin position="80"/>
        <end position="101"/>
    </location>
</feature>
<proteinExistence type="predicted"/>
<dbReference type="EMBL" id="KB579774">
    <property type="protein sequence ID" value="EMP26438.1"/>
    <property type="molecule type" value="Genomic_DNA"/>
</dbReference>
<keyword evidence="3" id="KW-1185">Reference proteome</keyword>
<sequence length="190" mass="20802">MYWPPLPAAPIGLEQRTAASGSCNRLNVRTQPHKDRQSQEECGASAGSDQSIGDRFISSSVDAINRSLIALPSTPELHHCKRRKLSQRGSSGRRSRAARTRRDYEEVVHGARLFHTAYCRVLFPLPSFEAAGTDPAQLSHLCGNCLSKCSDAEGSSRMWAPLQHAQLSECGDHRQSHIQHPGAPDPPGSR</sequence>
<feature type="region of interest" description="Disordered" evidence="1">
    <location>
        <begin position="170"/>
        <end position="190"/>
    </location>
</feature>
<organism evidence="2 3">
    <name type="scientific">Chelonia mydas</name>
    <name type="common">Green sea-turtle</name>
    <name type="synonym">Chelonia agassizi</name>
    <dbReference type="NCBI Taxonomy" id="8469"/>
    <lineage>
        <taxon>Eukaryota</taxon>
        <taxon>Metazoa</taxon>
        <taxon>Chordata</taxon>
        <taxon>Craniata</taxon>
        <taxon>Vertebrata</taxon>
        <taxon>Euteleostomi</taxon>
        <taxon>Archelosauria</taxon>
        <taxon>Testudinata</taxon>
        <taxon>Testudines</taxon>
        <taxon>Cryptodira</taxon>
        <taxon>Durocryptodira</taxon>
        <taxon>Americhelydia</taxon>
        <taxon>Chelonioidea</taxon>
        <taxon>Cheloniidae</taxon>
        <taxon>Chelonia</taxon>
    </lineage>
</organism>
<name>M7B2W0_CHEMY</name>
<reference evidence="3" key="1">
    <citation type="journal article" date="2013" name="Nat. Genet.">
        <title>The draft genomes of soft-shell turtle and green sea turtle yield insights into the development and evolution of the turtle-specific body plan.</title>
        <authorList>
            <person name="Wang Z."/>
            <person name="Pascual-Anaya J."/>
            <person name="Zadissa A."/>
            <person name="Li W."/>
            <person name="Niimura Y."/>
            <person name="Huang Z."/>
            <person name="Li C."/>
            <person name="White S."/>
            <person name="Xiong Z."/>
            <person name="Fang D."/>
            <person name="Wang B."/>
            <person name="Ming Y."/>
            <person name="Chen Y."/>
            <person name="Zheng Y."/>
            <person name="Kuraku S."/>
            <person name="Pignatelli M."/>
            <person name="Herrero J."/>
            <person name="Beal K."/>
            <person name="Nozawa M."/>
            <person name="Li Q."/>
            <person name="Wang J."/>
            <person name="Zhang H."/>
            <person name="Yu L."/>
            <person name="Shigenobu S."/>
            <person name="Wang J."/>
            <person name="Liu J."/>
            <person name="Flicek P."/>
            <person name="Searle S."/>
            <person name="Wang J."/>
            <person name="Kuratani S."/>
            <person name="Yin Y."/>
            <person name="Aken B."/>
            <person name="Zhang G."/>
            <person name="Irie N."/>
        </authorList>
    </citation>
    <scope>NUCLEOTIDE SEQUENCE [LARGE SCALE GENOMIC DNA]</scope>
</reference>